<sequence>MKLSRFLSLSLGAVALVSLAAGASAATDQKSFTITIKDHRFAPATLKVPAGAEFDLVVVNADPTAEEFESQDFHVEKVIQGGKQATFHVGPLTAGSYGFFGERHEDTALGNMFAE</sequence>
<dbReference type="EMBL" id="JAAKZG010000001">
    <property type="protein sequence ID" value="NGN39637.1"/>
    <property type="molecule type" value="Genomic_DNA"/>
</dbReference>
<dbReference type="SUPFAM" id="SSF49503">
    <property type="entry name" value="Cupredoxins"/>
    <property type="match status" value="1"/>
</dbReference>
<dbReference type="RefSeq" id="WP_165113351.1">
    <property type="nucleotide sequence ID" value="NZ_JAAKZG010000001.1"/>
</dbReference>
<evidence type="ECO:0000313" key="4">
    <source>
        <dbReference type="Proteomes" id="UP000481252"/>
    </source>
</evidence>
<dbReference type="InterPro" id="IPR028096">
    <property type="entry name" value="EfeO_Cupredoxin"/>
</dbReference>
<feature type="chain" id="PRO_5028905417" evidence="1">
    <location>
        <begin position="26"/>
        <end position="115"/>
    </location>
</feature>
<gene>
    <name evidence="3" type="ORF">G6N74_01025</name>
</gene>
<dbReference type="Proteomes" id="UP000481252">
    <property type="component" value="Unassembled WGS sequence"/>
</dbReference>
<feature type="domain" description="EfeO-type cupredoxin-like" evidence="2">
    <location>
        <begin position="14"/>
        <end position="112"/>
    </location>
</feature>
<keyword evidence="4" id="KW-1185">Reference proteome</keyword>
<dbReference type="Gene3D" id="2.60.40.420">
    <property type="entry name" value="Cupredoxins - blue copper proteins"/>
    <property type="match status" value="1"/>
</dbReference>
<name>A0A7C9R3Z9_9HYPH</name>
<evidence type="ECO:0000256" key="1">
    <source>
        <dbReference type="SAM" id="SignalP"/>
    </source>
</evidence>
<evidence type="ECO:0000313" key="3">
    <source>
        <dbReference type="EMBL" id="NGN39637.1"/>
    </source>
</evidence>
<dbReference type="AlphaFoldDB" id="A0A7C9R3Z9"/>
<evidence type="ECO:0000259" key="2">
    <source>
        <dbReference type="Pfam" id="PF13473"/>
    </source>
</evidence>
<feature type="signal peptide" evidence="1">
    <location>
        <begin position="1"/>
        <end position="25"/>
    </location>
</feature>
<keyword evidence="1" id="KW-0732">Signal</keyword>
<dbReference type="Pfam" id="PF13473">
    <property type="entry name" value="Cupredoxin_1"/>
    <property type="match status" value="1"/>
</dbReference>
<dbReference type="InterPro" id="IPR008972">
    <property type="entry name" value="Cupredoxin"/>
</dbReference>
<accession>A0A7C9R3Z9</accession>
<proteinExistence type="predicted"/>
<protein>
    <submittedName>
        <fullName evidence="3">Cupredoxin domain-containing protein</fullName>
    </submittedName>
</protein>
<organism evidence="3 4">
    <name type="scientific">Mesorhizobium zhangyense</name>
    <dbReference type="NCBI Taxonomy" id="1776730"/>
    <lineage>
        <taxon>Bacteria</taxon>
        <taxon>Pseudomonadati</taxon>
        <taxon>Pseudomonadota</taxon>
        <taxon>Alphaproteobacteria</taxon>
        <taxon>Hyphomicrobiales</taxon>
        <taxon>Phyllobacteriaceae</taxon>
        <taxon>Mesorhizobium</taxon>
    </lineage>
</organism>
<reference evidence="3 4" key="1">
    <citation type="submission" date="2020-02" db="EMBL/GenBank/DDBJ databases">
        <title>Genome sequence of the type strain CGMCC 1.15528 of Mesorhizobium zhangyense.</title>
        <authorList>
            <person name="Gao J."/>
            <person name="Sun J."/>
        </authorList>
    </citation>
    <scope>NUCLEOTIDE SEQUENCE [LARGE SCALE GENOMIC DNA]</scope>
    <source>
        <strain evidence="3 4">CGMCC 1.15528</strain>
    </source>
</reference>
<comment type="caution">
    <text evidence="3">The sequence shown here is derived from an EMBL/GenBank/DDBJ whole genome shotgun (WGS) entry which is preliminary data.</text>
</comment>